<evidence type="ECO:0000256" key="5">
    <source>
        <dbReference type="PROSITE-ProRule" id="PRU00169"/>
    </source>
</evidence>
<dbReference type="PROSITE" id="PS00688">
    <property type="entry name" value="SIGMA54_INTERACT_3"/>
    <property type="match status" value="1"/>
</dbReference>
<dbReference type="Gene3D" id="3.40.50.2300">
    <property type="match status" value="1"/>
</dbReference>
<keyword evidence="1" id="KW-0547">Nucleotide-binding</keyword>
<dbReference type="Pfam" id="PF25601">
    <property type="entry name" value="AAA_lid_14"/>
    <property type="match status" value="1"/>
</dbReference>
<dbReference type="Gene3D" id="1.10.10.60">
    <property type="entry name" value="Homeodomain-like"/>
    <property type="match status" value="1"/>
</dbReference>
<dbReference type="PROSITE" id="PS50110">
    <property type="entry name" value="RESPONSE_REGULATORY"/>
    <property type="match status" value="1"/>
</dbReference>
<dbReference type="PANTHER" id="PTHR32071">
    <property type="entry name" value="TRANSCRIPTIONAL REGULATORY PROTEIN"/>
    <property type="match status" value="1"/>
</dbReference>
<dbReference type="InterPro" id="IPR003593">
    <property type="entry name" value="AAA+_ATPase"/>
</dbReference>
<dbReference type="SUPFAM" id="SSF46689">
    <property type="entry name" value="Homeodomain-like"/>
    <property type="match status" value="1"/>
</dbReference>
<dbReference type="Gene3D" id="3.40.50.300">
    <property type="entry name" value="P-loop containing nucleotide triphosphate hydrolases"/>
    <property type="match status" value="1"/>
</dbReference>
<dbReference type="SUPFAM" id="SSF55785">
    <property type="entry name" value="PYP-like sensor domain (PAS domain)"/>
    <property type="match status" value="1"/>
</dbReference>
<dbReference type="PRINTS" id="PR01590">
    <property type="entry name" value="HTHFIS"/>
</dbReference>
<feature type="domain" description="Sigma-54 factor interaction" evidence="6">
    <location>
        <begin position="269"/>
        <end position="498"/>
    </location>
</feature>
<dbReference type="GO" id="GO:0006355">
    <property type="term" value="P:regulation of DNA-templated transcription"/>
    <property type="evidence" value="ECO:0007669"/>
    <property type="project" value="InterPro"/>
</dbReference>
<dbReference type="InterPro" id="IPR002078">
    <property type="entry name" value="Sigma_54_int"/>
</dbReference>
<dbReference type="Pfam" id="PF00072">
    <property type="entry name" value="Response_reg"/>
    <property type="match status" value="1"/>
</dbReference>
<dbReference type="PROSITE" id="PS00675">
    <property type="entry name" value="SIGMA54_INTERACT_1"/>
    <property type="match status" value="1"/>
</dbReference>
<dbReference type="PANTHER" id="PTHR32071:SF113">
    <property type="entry name" value="ALGINATE BIOSYNTHESIS TRANSCRIPTIONAL REGULATORY PROTEIN ALGB"/>
    <property type="match status" value="1"/>
</dbReference>
<dbReference type="RefSeq" id="WP_092229403.1">
    <property type="nucleotide sequence ID" value="NZ_FNLL01000001.1"/>
</dbReference>
<dbReference type="InterPro" id="IPR000014">
    <property type="entry name" value="PAS"/>
</dbReference>
<name>A0A1H2DMC4_9BACT</name>
<evidence type="ECO:0000259" key="6">
    <source>
        <dbReference type="PROSITE" id="PS50045"/>
    </source>
</evidence>
<dbReference type="InterPro" id="IPR009057">
    <property type="entry name" value="Homeodomain-like_sf"/>
</dbReference>
<evidence type="ECO:0000256" key="1">
    <source>
        <dbReference type="ARBA" id="ARBA00022741"/>
    </source>
</evidence>
<accession>A0A1H2DMC4</accession>
<dbReference type="Proteomes" id="UP000199608">
    <property type="component" value="Unassembled WGS sequence"/>
</dbReference>
<feature type="domain" description="Response regulatory" evidence="7">
    <location>
        <begin position="4"/>
        <end position="118"/>
    </location>
</feature>
<evidence type="ECO:0000313" key="9">
    <source>
        <dbReference type="EMBL" id="SDT84025.1"/>
    </source>
</evidence>
<feature type="modified residue" description="4-aspartylphosphate" evidence="5">
    <location>
        <position position="53"/>
    </location>
</feature>
<evidence type="ECO:0000259" key="8">
    <source>
        <dbReference type="PROSITE" id="PS50112"/>
    </source>
</evidence>
<dbReference type="SMART" id="SM00448">
    <property type="entry name" value="REC"/>
    <property type="match status" value="1"/>
</dbReference>
<sequence length="573" mass="65389">MKSKILIIDDEENIRFGFEMILSDQGYDVMTAKDYDSALKTISGIEPDLIITDIILGRRTGMDLLVEVKKRKLLCPVIMITGEPNLETSTDAVRLGAFDYIPKPIRKETLLRIAGMGLQHKKLLDNKRQLKLENIRVRRNMEAIFRSLKDGVITVNNDLQVIEANESVKKICRFSIKEIVGKNFEKIQTDCSRSCLPVLKETLRTKKSIGEFRVECRHPDQPRQVVLLTSSSLRSHATQSLGAVLVVRDITRLTTLELELKERNQFHGIIGKSSKMQNIYNLLENLADTDTTVLITGETGTGKELVAHAIHYNSPRKENPFIKVNCSVLSENLLESELFGHVKGAFTGAVKNRKGRFEMADHGTIFLDEIGDISPLIQLKLLRVLQEREFERVGDSIPIKIDVRIIAATNCNLKEKIKLGEIREDLYYRIKVVDIPIPSLKERREDILLLSDYFLDRFNKRFKKQLSGLSNEVVNAFMNYAWPGNIRELEHAIEHGFVLCQGKTMRFDHLPLEIKTCLRTEKPGRLGQVAVNKEDLIQALKKTGWNKSKAARILGVGRRTIYRKIEQYKISMP</sequence>
<dbReference type="InterPro" id="IPR011006">
    <property type="entry name" value="CheY-like_superfamily"/>
</dbReference>
<dbReference type="FunFam" id="3.40.50.300:FF:000006">
    <property type="entry name" value="DNA-binding transcriptional regulator NtrC"/>
    <property type="match status" value="1"/>
</dbReference>
<keyword evidence="10" id="KW-1185">Reference proteome</keyword>
<dbReference type="InterPro" id="IPR002197">
    <property type="entry name" value="HTH_Fis"/>
</dbReference>
<dbReference type="Gene3D" id="3.30.450.20">
    <property type="entry name" value="PAS domain"/>
    <property type="match status" value="1"/>
</dbReference>
<dbReference type="InterPro" id="IPR025944">
    <property type="entry name" value="Sigma_54_int_dom_CS"/>
</dbReference>
<feature type="domain" description="PAS" evidence="8">
    <location>
        <begin position="137"/>
        <end position="206"/>
    </location>
</feature>
<gene>
    <name evidence="9" type="ORF">SAMN04487931_10195</name>
</gene>
<dbReference type="EMBL" id="FNLL01000001">
    <property type="protein sequence ID" value="SDT84025.1"/>
    <property type="molecule type" value="Genomic_DNA"/>
</dbReference>
<keyword evidence="3" id="KW-0805">Transcription regulation</keyword>
<dbReference type="Pfam" id="PF02954">
    <property type="entry name" value="HTH_8"/>
    <property type="match status" value="1"/>
</dbReference>
<dbReference type="PROSITE" id="PS50112">
    <property type="entry name" value="PAS"/>
    <property type="match status" value="1"/>
</dbReference>
<evidence type="ECO:0000256" key="2">
    <source>
        <dbReference type="ARBA" id="ARBA00022840"/>
    </source>
</evidence>
<keyword evidence="2" id="KW-0067">ATP-binding</keyword>
<reference evidence="10" key="1">
    <citation type="submission" date="2016-10" db="EMBL/GenBank/DDBJ databases">
        <authorList>
            <person name="Varghese N."/>
            <person name="Submissions S."/>
        </authorList>
    </citation>
    <scope>NUCLEOTIDE SEQUENCE [LARGE SCALE GENOMIC DNA]</scope>
    <source>
        <strain evidence="10">DSM 3384</strain>
    </source>
</reference>
<dbReference type="SUPFAM" id="SSF52540">
    <property type="entry name" value="P-loop containing nucleoside triphosphate hydrolases"/>
    <property type="match status" value="1"/>
</dbReference>
<dbReference type="InterPro" id="IPR027417">
    <property type="entry name" value="P-loop_NTPase"/>
</dbReference>
<protein>
    <submittedName>
        <fullName evidence="9">PAS domain S-box-containing protein</fullName>
    </submittedName>
</protein>
<evidence type="ECO:0000256" key="4">
    <source>
        <dbReference type="ARBA" id="ARBA00023163"/>
    </source>
</evidence>
<dbReference type="GO" id="GO:0043565">
    <property type="term" value="F:sequence-specific DNA binding"/>
    <property type="evidence" value="ECO:0007669"/>
    <property type="project" value="InterPro"/>
</dbReference>
<keyword evidence="5" id="KW-0597">Phosphoprotein</keyword>
<evidence type="ECO:0000259" key="7">
    <source>
        <dbReference type="PROSITE" id="PS50110"/>
    </source>
</evidence>
<dbReference type="GO" id="GO:0000160">
    <property type="term" value="P:phosphorelay signal transduction system"/>
    <property type="evidence" value="ECO:0007669"/>
    <property type="project" value="InterPro"/>
</dbReference>
<dbReference type="Gene3D" id="1.10.8.60">
    <property type="match status" value="1"/>
</dbReference>
<evidence type="ECO:0000256" key="3">
    <source>
        <dbReference type="ARBA" id="ARBA00023015"/>
    </source>
</evidence>
<evidence type="ECO:0000313" key="10">
    <source>
        <dbReference type="Proteomes" id="UP000199608"/>
    </source>
</evidence>
<dbReference type="SMART" id="SM00091">
    <property type="entry name" value="PAS"/>
    <property type="match status" value="1"/>
</dbReference>
<organism evidence="9 10">
    <name type="scientific">Desulfobacula phenolica</name>
    <dbReference type="NCBI Taxonomy" id="90732"/>
    <lineage>
        <taxon>Bacteria</taxon>
        <taxon>Pseudomonadati</taxon>
        <taxon>Thermodesulfobacteriota</taxon>
        <taxon>Desulfobacteria</taxon>
        <taxon>Desulfobacterales</taxon>
        <taxon>Desulfobacteraceae</taxon>
        <taxon>Desulfobacula</taxon>
    </lineage>
</organism>
<proteinExistence type="predicted"/>
<dbReference type="Pfam" id="PF13426">
    <property type="entry name" value="PAS_9"/>
    <property type="match status" value="1"/>
</dbReference>
<dbReference type="GO" id="GO:0005524">
    <property type="term" value="F:ATP binding"/>
    <property type="evidence" value="ECO:0007669"/>
    <property type="project" value="UniProtKB-KW"/>
</dbReference>
<dbReference type="PROSITE" id="PS50045">
    <property type="entry name" value="SIGMA54_INTERACT_4"/>
    <property type="match status" value="1"/>
</dbReference>
<dbReference type="CDD" id="cd00009">
    <property type="entry name" value="AAA"/>
    <property type="match status" value="1"/>
</dbReference>
<dbReference type="SUPFAM" id="SSF52172">
    <property type="entry name" value="CheY-like"/>
    <property type="match status" value="1"/>
</dbReference>
<dbReference type="Pfam" id="PF00158">
    <property type="entry name" value="Sigma54_activat"/>
    <property type="match status" value="1"/>
</dbReference>
<dbReference type="AlphaFoldDB" id="A0A1H2DMC4"/>
<dbReference type="InterPro" id="IPR025662">
    <property type="entry name" value="Sigma_54_int_dom_ATP-bd_1"/>
</dbReference>
<dbReference type="InterPro" id="IPR058031">
    <property type="entry name" value="AAA_lid_NorR"/>
</dbReference>
<dbReference type="NCBIfam" id="TIGR00229">
    <property type="entry name" value="sensory_box"/>
    <property type="match status" value="1"/>
</dbReference>
<dbReference type="InterPro" id="IPR001789">
    <property type="entry name" value="Sig_transdc_resp-reg_receiver"/>
</dbReference>
<dbReference type="CDD" id="cd00130">
    <property type="entry name" value="PAS"/>
    <property type="match status" value="1"/>
</dbReference>
<dbReference type="SMART" id="SM00382">
    <property type="entry name" value="AAA"/>
    <property type="match status" value="1"/>
</dbReference>
<dbReference type="InterPro" id="IPR035965">
    <property type="entry name" value="PAS-like_dom_sf"/>
</dbReference>
<keyword evidence="4" id="KW-0804">Transcription</keyword>